<organism evidence="1">
    <name type="scientific">marine sediment metagenome</name>
    <dbReference type="NCBI Taxonomy" id="412755"/>
    <lineage>
        <taxon>unclassified sequences</taxon>
        <taxon>metagenomes</taxon>
        <taxon>ecological metagenomes</taxon>
    </lineage>
</organism>
<accession>A0A0F8ZJT4</accession>
<gene>
    <name evidence="1" type="ORF">LCGC14_2764660</name>
</gene>
<comment type="caution">
    <text evidence="1">The sequence shown here is derived from an EMBL/GenBank/DDBJ whole genome shotgun (WGS) entry which is preliminary data.</text>
</comment>
<sequence length="168" mass="18039">MIESETGLKYHLQELFSNLRQGTLRLGKLFLKSDGLHIGENRLVAKKDADGNQDLYWQRQDGSEVNLIGDILQATATSALTLTTTAQSITGDGDSSKVRLLLPTPGDWLIGATCDFDVTAAGASVARGELYVNDSGTPEPGEALKYGIAVDRVTAAQRWKVTTTAVNT</sequence>
<reference evidence="1" key="1">
    <citation type="journal article" date="2015" name="Nature">
        <title>Complex archaea that bridge the gap between prokaryotes and eukaryotes.</title>
        <authorList>
            <person name="Spang A."/>
            <person name="Saw J.H."/>
            <person name="Jorgensen S.L."/>
            <person name="Zaremba-Niedzwiedzka K."/>
            <person name="Martijn J."/>
            <person name="Lind A.E."/>
            <person name="van Eijk R."/>
            <person name="Schleper C."/>
            <person name="Guy L."/>
            <person name="Ettema T.J."/>
        </authorList>
    </citation>
    <scope>NUCLEOTIDE SEQUENCE</scope>
</reference>
<dbReference type="EMBL" id="LAZR01050911">
    <property type="protein sequence ID" value="KKK86295.1"/>
    <property type="molecule type" value="Genomic_DNA"/>
</dbReference>
<proteinExistence type="predicted"/>
<evidence type="ECO:0000313" key="1">
    <source>
        <dbReference type="EMBL" id="KKK86295.1"/>
    </source>
</evidence>
<name>A0A0F8ZJT4_9ZZZZ</name>
<dbReference type="AlphaFoldDB" id="A0A0F8ZJT4"/>
<protein>
    <submittedName>
        <fullName evidence="1">Uncharacterized protein</fullName>
    </submittedName>
</protein>
<feature type="non-terminal residue" evidence="1">
    <location>
        <position position="168"/>
    </location>
</feature>